<dbReference type="EMBL" id="CP108482">
    <property type="protein sequence ID" value="WUS55737.1"/>
    <property type="molecule type" value="Genomic_DNA"/>
</dbReference>
<dbReference type="Proteomes" id="UP001432014">
    <property type="component" value="Chromosome"/>
</dbReference>
<evidence type="ECO:0000256" key="2">
    <source>
        <dbReference type="SAM" id="Phobius"/>
    </source>
</evidence>
<feature type="transmembrane region" description="Helical" evidence="2">
    <location>
        <begin position="12"/>
        <end position="35"/>
    </location>
</feature>
<accession>A0ABZ1W4H4</accession>
<keyword evidence="2" id="KW-0472">Membrane</keyword>
<proteinExistence type="predicted"/>
<feature type="transmembrane region" description="Helical" evidence="2">
    <location>
        <begin position="41"/>
        <end position="61"/>
    </location>
</feature>
<evidence type="ECO:0000313" key="3">
    <source>
        <dbReference type="EMBL" id="WUS55737.1"/>
    </source>
</evidence>
<evidence type="ECO:0000256" key="1">
    <source>
        <dbReference type="SAM" id="MobiDB-lite"/>
    </source>
</evidence>
<organism evidence="3 4">
    <name type="scientific">Kitasatospora herbaricolor</name>
    <dbReference type="NCBI Taxonomy" id="68217"/>
    <lineage>
        <taxon>Bacteria</taxon>
        <taxon>Bacillati</taxon>
        <taxon>Actinomycetota</taxon>
        <taxon>Actinomycetes</taxon>
        <taxon>Kitasatosporales</taxon>
        <taxon>Streptomycetaceae</taxon>
        <taxon>Kitasatospora</taxon>
    </lineage>
</organism>
<feature type="compositionally biased region" description="Pro residues" evidence="1">
    <location>
        <begin position="104"/>
        <end position="116"/>
    </location>
</feature>
<protein>
    <submittedName>
        <fullName evidence="3">Uncharacterized protein</fullName>
    </submittedName>
</protein>
<evidence type="ECO:0000313" key="4">
    <source>
        <dbReference type="Proteomes" id="UP001432014"/>
    </source>
</evidence>
<keyword evidence="4" id="KW-1185">Reference proteome</keyword>
<keyword evidence="2" id="KW-1133">Transmembrane helix</keyword>
<name>A0ABZ1W4H4_9ACTN</name>
<dbReference type="NCBIfam" id="NF041681">
    <property type="entry name" value="HGxxPAAW"/>
    <property type="match status" value="1"/>
</dbReference>
<feature type="region of interest" description="Disordered" evidence="1">
    <location>
        <begin position="64"/>
        <end position="139"/>
    </location>
</feature>
<reference evidence="3 4" key="1">
    <citation type="submission" date="2022-10" db="EMBL/GenBank/DDBJ databases">
        <title>The complete genomes of actinobacterial strains from the NBC collection.</title>
        <authorList>
            <person name="Joergensen T.S."/>
            <person name="Alvarez Arevalo M."/>
            <person name="Sterndorff E.B."/>
            <person name="Faurdal D."/>
            <person name="Vuksanovic O."/>
            <person name="Mourched A.-S."/>
            <person name="Charusanti P."/>
            <person name="Shaw S."/>
            <person name="Blin K."/>
            <person name="Weber T."/>
        </authorList>
    </citation>
    <scope>NUCLEOTIDE SEQUENCE [LARGE SCALE GENOMIC DNA]</scope>
    <source>
        <strain evidence="3 4">NBC_01247</strain>
    </source>
</reference>
<keyword evidence="2" id="KW-0812">Transmembrane</keyword>
<sequence length="139" mass="14164">MSAHGDHDMGHTVAGWTGSALTIAGSTVMGLAFVAGSPAGVGAGGAILVLAALTTWLLHLAGWGKPTGPRPAGRRHWRTRDAVARQGHPDCLGCRLAGRRPQARPVPRPHGAPTPVPAATGTGPDSRARSPRAARADAR</sequence>
<gene>
    <name evidence="3" type="ORF">OG469_09555</name>
</gene>
<dbReference type="RefSeq" id="WP_329499637.1">
    <property type="nucleotide sequence ID" value="NZ_CP108460.1"/>
</dbReference>